<proteinExistence type="predicted"/>
<dbReference type="InterPro" id="IPR025381">
    <property type="entry name" value="DUF4296"/>
</dbReference>
<sequence length="133" mass="15799">MMKRFQFIVLLLVFVVASCDDPVVPKPENLIKESQMIDMLVDIHLAEATYNKFRYDTIMRDNSSVNFYYSVLDKYHVQDSLFEQSFIYYASVPKNFDKMYRKVTSKLSEMEQELSGRKQDELKLKEEQAEIDK</sequence>
<protein>
    <submittedName>
        <fullName evidence="3">DUF4296 domain-containing protein</fullName>
    </submittedName>
</protein>
<accession>A0A399T0B6</accession>
<feature type="chain" id="PRO_5017357020" evidence="1">
    <location>
        <begin position="20"/>
        <end position="133"/>
    </location>
</feature>
<evidence type="ECO:0000256" key="1">
    <source>
        <dbReference type="SAM" id="SignalP"/>
    </source>
</evidence>
<dbReference type="Pfam" id="PF14129">
    <property type="entry name" value="DUF4296"/>
    <property type="match status" value="1"/>
</dbReference>
<name>A0A399T0B6_9BACT</name>
<feature type="domain" description="DUF4296" evidence="2">
    <location>
        <begin position="27"/>
        <end position="112"/>
    </location>
</feature>
<feature type="signal peptide" evidence="1">
    <location>
        <begin position="1"/>
        <end position="19"/>
    </location>
</feature>
<keyword evidence="4" id="KW-1185">Reference proteome</keyword>
<comment type="caution">
    <text evidence="3">The sequence shown here is derived from an EMBL/GenBank/DDBJ whole genome shotgun (WGS) entry which is preliminary data.</text>
</comment>
<gene>
    <name evidence="3" type="ORF">D1614_03770</name>
</gene>
<organism evidence="3 4">
    <name type="scientific">Maribellus luteus</name>
    <dbReference type="NCBI Taxonomy" id="2305463"/>
    <lineage>
        <taxon>Bacteria</taxon>
        <taxon>Pseudomonadati</taxon>
        <taxon>Bacteroidota</taxon>
        <taxon>Bacteroidia</taxon>
        <taxon>Marinilabiliales</taxon>
        <taxon>Prolixibacteraceae</taxon>
        <taxon>Maribellus</taxon>
    </lineage>
</organism>
<evidence type="ECO:0000313" key="4">
    <source>
        <dbReference type="Proteomes" id="UP000265926"/>
    </source>
</evidence>
<dbReference type="AlphaFoldDB" id="A0A399T0B6"/>
<evidence type="ECO:0000259" key="2">
    <source>
        <dbReference type="Pfam" id="PF14129"/>
    </source>
</evidence>
<dbReference type="RefSeq" id="WP_119436558.1">
    <property type="nucleotide sequence ID" value="NZ_QWGR01000002.1"/>
</dbReference>
<dbReference type="PROSITE" id="PS51257">
    <property type="entry name" value="PROKAR_LIPOPROTEIN"/>
    <property type="match status" value="1"/>
</dbReference>
<dbReference type="Proteomes" id="UP000265926">
    <property type="component" value="Unassembled WGS sequence"/>
</dbReference>
<evidence type="ECO:0000313" key="3">
    <source>
        <dbReference type="EMBL" id="RIJ49870.1"/>
    </source>
</evidence>
<dbReference type="OrthoDB" id="678784at2"/>
<dbReference type="EMBL" id="QWGR01000002">
    <property type="protein sequence ID" value="RIJ49870.1"/>
    <property type="molecule type" value="Genomic_DNA"/>
</dbReference>
<reference evidence="3 4" key="1">
    <citation type="submission" date="2018-08" db="EMBL/GenBank/DDBJ databases">
        <title>Pallidiluteibacterium maritimus gen. nov., sp. nov., isolated from coastal sediment.</title>
        <authorList>
            <person name="Zhou L.Y."/>
        </authorList>
    </citation>
    <scope>NUCLEOTIDE SEQUENCE [LARGE SCALE GENOMIC DNA]</scope>
    <source>
        <strain evidence="3 4">XSD2</strain>
    </source>
</reference>
<keyword evidence="1" id="KW-0732">Signal</keyword>